<dbReference type="Pfam" id="PF01344">
    <property type="entry name" value="Kelch_1"/>
    <property type="match status" value="1"/>
</dbReference>
<dbReference type="PROSITE" id="PS50097">
    <property type="entry name" value="BTB"/>
    <property type="match status" value="1"/>
</dbReference>
<dbReference type="Proteomes" id="UP001374579">
    <property type="component" value="Unassembled WGS sequence"/>
</dbReference>
<dbReference type="PIRSF" id="PIRSF037037">
    <property type="entry name" value="Kelch-like_protein_gigaxonin"/>
    <property type="match status" value="1"/>
</dbReference>
<name>A0AAN9BAA5_9CAEN</name>
<dbReference type="PANTHER" id="PTHR45632:SF3">
    <property type="entry name" value="KELCH-LIKE PROTEIN 32"/>
    <property type="match status" value="1"/>
</dbReference>
<dbReference type="Pfam" id="PF00651">
    <property type="entry name" value="BTB"/>
    <property type="match status" value="1"/>
</dbReference>
<dbReference type="InterPro" id="IPR011333">
    <property type="entry name" value="SKP1/BTB/POZ_sf"/>
</dbReference>
<dbReference type="EMBL" id="JBAMIC010000010">
    <property type="protein sequence ID" value="KAK7102315.1"/>
    <property type="molecule type" value="Genomic_DNA"/>
</dbReference>
<dbReference type="PANTHER" id="PTHR45632">
    <property type="entry name" value="LD33804P"/>
    <property type="match status" value="1"/>
</dbReference>
<dbReference type="Pfam" id="PF07646">
    <property type="entry name" value="Kelch_2"/>
    <property type="match status" value="1"/>
</dbReference>
<dbReference type="InterPro" id="IPR011705">
    <property type="entry name" value="BACK"/>
</dbReference>
<dbReference type="InterPro" id="IPR000210">
    <property type="entry name" value="BTB/POZ_dom"/>
</dbReference>
<sequence length="599" mass="67994">MATSGPAEGDAVEDEPARFESIQIAPGRMKYMKPNFNKVSAKMYDYKCDIKLTVSGANFKAHRDVLADASDYFSAMFSHDMLEREKDVIQLQGISSGGFSIILDYFYHGHVTIDHDNCEDVLEAARFFHVEFLVDACCDFLVHQLGMENYQNVLILADKYWLGDLRTDIFNFFGSNIMELSKENKFFENLDADLLVQFLKEDVYVDAQEDFLLYLVQKWVETKPEERQDLRLPLLRLIRFPLIDLETLESYPKTVTQFPEIEDAVEEAKHFNINIPAQCLRQELRFTARGARPCVVMLSFPEGHFILKYRALPPSEPSNCTEEIQDNEVAYDFSYSVTAAIGDFLYATGGYDEKVCSSMQTFRFSARTRDWQELASMIQARVSHSTCASRDRIFVCGGVDHQVEETGETEEILTSAEMYEVADNAWIPLPDLVHGTYDSACAFQDGVLYMVGGISADPYESIPSDAAFRLPLGSDAWEPMRGMLYPRQGHSLTAHNNRLYAIGGYTANPDPHAAGFADCVQNEVCDLETNQWTEIKPIPPSFGHILRSVALYDNKIYFLGNGHLGCYDIEKDAFECLDYYGLFIHKLAVMRVAYPLVID</sequence>
<comment type="caution">
    <text evidence="4">The sequence shown here is derived from an EMBL/GenBank/DDBJ whole genome shotgun (WGS) entry which is preliminary data.</text>
</comment>
<dbReference type="Gene3D" id="3.30.710.10">
    <property type="entry name" value="Potassium Channel Kv1.1, Chain A"/>
    <property type="match status" value="1"/>
</dbReference>
<dbReference type="InterPro" id="IPR015915">
    <property type="entry name" value="Kelch-typ_b-propeller"/>
</dbReference>
<dbReference type="SMART" id="SM00225">
    <property type="entry name" value="BTB"/>
    <property type="match status" value="1"/>
</dbReference>
<reference evidence="4 5" key="1">
    <citation type="submission" date="2024-02" db="EMBL/GenBank/DDBJ databases">
        <title>Chromosome-scale genome assembly of the rough periwinkle Littorina saxatilis.</title>
        <authorList>
            <person name="De Jode A."/>
            <person name="Faria R."/>
            <person name="Formenti G."/>
            <person name="Sims Y."/>
            <person name="Smith T.P."/>
            <person name="Tracey A."/>
            <person name="Wood J.M.D."/>
            <person name="Zagrodzka Z.B."/>
            <person name="Johannesson K."/>
            <person name="Butlin R.K."/>
            <person name="Leder E.H."/>
        </authorList>
    </citation>
    <scope>NUCLEOTIDE SEQUENCE [LARGE SCALE GENOMIC DNA]</scope>
    <source>
        <strain evidence="4">Snail1</strain>
        <tissue evidence="4">Muscle</tissue>
    </source>
</reference>
<dbReference type="InterPro" id="IPR006652">
    <property type="entry name" value="Kelch_1"/>
</dbReference>
<dbReference type="SMART" id="SM00875">
    <property type="entry name" value="BACK"/>
    <property type="match status" value="1"/>
</dbReference>
<keyword evidence="1" id="KW-0880">Kelch repeat</keyword>
<evidence type="ECO:0000256" key="2">
    <source>
        <dbReference type="ARBA" id="ARBA00022737"/>
    </source>
</evidence>
<keyword evidence="2" id="KW-0677">Repeat</keyword>
<dbReference type="InterPro" id="IPR017096">
    <property type="entry name" value="BTB-kelch_protein"/>
</dbReference>
<dbReference type="Gene3D" id="2.120.10.80">
    <property type="entry name" value="Kelch-type beta propeller"/>
    <property type="match status" value="1"/>
</dbReference>
<evidence type="ECO:0000313" key="4">
    <source>
        <dbReference type="EMBL" id="KAK7102315.1"/>
    </source>
</evidence>
<dbReference type="SUPFAM" id="SSF117281">
    <property type="entry name" value="Kelch motif"/>
    <property type="match status" value="1"/>
</dbReference>
<feature type="domain" description="BTB" evidence="3">
    <location>
        <begin position="48"/>
        <end position="115"/>
    </location>
</feature>
<dbReference type="SMART" id="SM00612">
    <property type="entry name" value="Kelch"/>
    <property type="match status" value="3"/>
</dbReference>
<keyword evidence="5" id="KW-1185">Reference proteome</keyword>
<dbReference type="SUPFAM" id="SSF54695">
    <property type="entry name" value="POZ domain"/>
    <property type="match status" value="1"/>
</dbReference>
<evidence type="ECO:0000256" key="1">
    <source>
        <dbReference type="ARBA" id="ARBA00022441"/>
    </source>
</evidence>
<proteinExistence type="predicted"/>
<dbReference type="AlphaFoldDB" id="A0AAN9BAA5"/>
<evidence type="ECO:0000259" key="3">
    <source>
        <dbReference type="PROSITE" id="PS50097"/>
    </source>
</evidence>
<dbReference type="Pfam" id="PF07707">
    <property type="entry name" value="BACK"/>
    <property type="match status" value="1"/>
</dbReference>
<dbReference type="InterPro" id="IPR011498">
    <property type="entry name" value="Kelch_2"/>
</dbReference>
<protein>
    <recommendedName>
        <fullName evidence="3">BTB domain-containing protein</fullName>
    </recommendedName>
</protein>
<evidence type="ECO:0000313" key="5">
    <source>
        <dbReference type="Proteomes" id="UP001374579"/>
    </source>
</evidence>
<gene>
    <name evidence="4" type="ORF">V1264_020552</name>
</gene>
<dbReference type="Gene3D" id="1.25.40.420">
    <property type="match status" value="1"/>
</dbReference>
<organism evidence="4 5">
    <name type="scientific">Littorina saxatilis</name>
    <dbReference type="NCBI Taxonomy" id="31220"/>
    <lineage>
        <taxon>Eukaryota</taxon>
        <taxon>Metazoa</taxon>
        <taxon>Spiralia</taxon>
        <taxon>Lophotrochozoa</taxon>
        <taxon>Mollusca</taxon>
        <taxon>Gastropoda</taxon>
        <taxon>Caenogastropoda</taxon>
        <taxon>Littorinimorpha</taxon>
        <taxon>Littorinoidea</taxon>
        <taxon>Littorinidae</taxon>
        <taxon>Littorina</taxon>
    </lineage>
</organism>
<accession>A0AAN9BAA5</accession>